<dbReference type="RefSeq" id="WP_171015080.1">
    <property type="nucleotide sequence ID" value="NZ_VBWP01000021.1"/>
</dbReference>
<dbReference type="EMBL" id="VBWP01000021">
    <property type="protein sequence ID" value="TLG70271.1"/>
    <property type="molecule type" value="Genomic_DNA"/>
</dbReference>
<gene>
    <name evidence="2" type="ORF">FEZ08_12035</name>
</gene>
<keyword evidence="1" id="KW-1133">Transmembrane helix</keyword>
<proteinExistence type="predicted"/>
<protein>
    <submittedName>
        <fullName evidence="2">Uncharacterized protein</fullName>
    </submittedName>
</protein>
<comment type="caution">
    <text evidence="2">The sequence shown here is derived from an EMBL/GenBank/DDBJ whole genome shotgun (WGS) entry which is preliminary data.</text>
</comment>
<reference evidence="2 3" key="1">
    <citation type="submission" date="2019-05" db="EMBL/GenBank/DDBJ databases">
        <title>Culicoidintestinum kansasii gen. nov., sp. nov. from the gastrointestinal tract of the biting midge, Culicoides sonorensis.</title>
        <authorList>
            <person name="Neupane S."/>
            <person name="Ghosh A."/>
            <person name="Gunther S."/>
            <person name="Martin K."/>
            <person name="Zurek L."/>
        </authorList>
    </citation>
    <scope>NUCLEOTIDE SEQUENCE [LARGE SCALE GENOMIC DNA]</scope>
    <source>
        <strain evidence="2 3">CS-1</strain>
    </source>
</reference>
<sequence length="121" mass="13365">MIKKQSELLEYLKVVLFLSIASIVVLMVLSGIVVMCIAAFHLTNTIIDYWWINTVIGDKGLWVYISPGYISASIIRPILWILLFSVILGAMFGVVYMIVMAAEKLTSSDHADAVQGGGRND</sequence>
<dbReference type="Proteomes" id="UP000306912">
    <property type="component" value="Unassembled WGS sequence"/>
</dbReference>
<evidence type="ECO:0000256" key="1">
    <source>
        <dbReference type="SAM" id="Phobius"/>
    </source>
</evidence>
<keyword evidence="3" id="KW-1185">Reference proteome</keyword>
<keyword evidence="1" id="KW-0472">Membrane</keyword>
<dbReference type="AlphaFoldDB" id="A0A5R8Q7C7"/>
<name>A0A5R8Q7C7_9FIRM</name>
<accession>A0A5R8Q7C7</accession>
<evidence type="ECO:0000313" key="3">
    <source>
        <dbReference type="Proteomes" id="UP000306912"/>
    </source>
</evidence>
<feature type="transmembrane region" description="Helical" evidence="1">
    <location>
        <begin position="78"/>
        <end position="99"/>
    </location>
</feature>
<evidence type="ECO:0000313" key="2">
    <source>
        <dbReference type="EMBL" id="TLG70271.1"/>
    </source>
</evidence>
<dbReference type="InParanoid" id="A0A5R8Q7C7"/>
<organism evidence="2 3">
    <name type="scientific">Culicoidibacter larvae</name>
    <dbReference type="NCBI Taxonomy" id="2579976"/>
    <lineage>
        <taxon>Bacteria</taxon>
        <taxon>Bacillati</taxon>
        <taxon>Bacillota</taxon>
        <taxon>Culicoidibacteria</taxon>
        <taxon>Culicoidibacterales</taxon>
        <taxon>Culicoidibacteraceae</taxon>
        <taxon>Culicoidibacter</taxon>
    </lineage>
</organism>
<keyword evidence="1" id="KW-0812">Transmembrane</keyword>
<feature type="transmembrane region" description="Helical" evidence="1">
    <location>
        <begin position="12"/>
        <end position="40"/>
    </location>
</feature>